<evidence type="ECO:0000259" key="6">
    <source>
        <dbReference type="PROSITE" id="PS50072"/>
    </source>
</evidence>
<dbReference type="PANTHER" id="PTHR11071">
    <property type="entry name" value="PEPTIDYL-PROLYL CIS-TRANS ISOMERASE"/>
    <property type="match status" value="1"/>
</dbReference>
<dbReference type="Gene3D" id="2.40.100.10">
    <property type="entry name" value="Cyclophilin-like"/>
    <property type="match status" value="1"/>
</dbReference>
<keyword evidence="5" id="KW-0472">Membrane</keyword>
<evidence type="ECO:0000256" key="2">
    <source>
        <dbReference type="ARBA" id="ARBA00023110"/>
    </source>
</evidence>
<protein>
    <recommendedName>
        <fullName evidence="4">Peptidyl-prolyl cis-trans isomerase</fullName>
        <shortName evidence="4">PPIase</shortName>
        <ecNumber evidence="4">5.2.1.8</ecNumber>
    </recommendedName>
</protein>
<accession>A0A7R9QE16</accession>
<evidence type="ECO:0000256" key="3">
    <source>
        <dbReference type="ARBA" id="ARBA00023235"/>
    </source>
</evidence>
<dbReference type="PROSITE" id="PS00170">
    <property type="entry name" value="CSA_PPIASE_1"/>
    <property type="match status" value="1"/>
</dbReference>
<evidence type="ECO:0000256" key="4">
    <source>
        <dbReference type="RuleBase" id="RU363019"/>
    </source>
</evidence>
<dbReference type="Pfam" id="PF00160">
    <property type="entry name" value="Pro_isomerase"/>
    <property type="match status" value="1"/>
</dbReference>
<keyword evidence="2 4" id="KW-0697">Rotamase</keyword>
<dbReference type="GO" id="GO:0016018">
    <property type="term" value="F:cyclosporin A binding"/>
    <property type="evidence" value="ECO:0007669"/>
    <property type="project" value="TreeGrafter"/>
</dbReference>
<dbReference type="GO" id="GO:0005737">
    <property type="term" value="C:cytoplasm"/>
    <property type="evidence" value="ECO:0007669"/>
    <property type="project" value="TreeGrafter"/>
</dbReference>
<dbReference type="InterPro" id="IPR029000">
    <property type="entry name" value="Cyclophilin-like_dom_sf"/>
</dbReference>
<reference evidence="7" key="1">
    <citation type="submission" date="2020-11" db="EMBL/GenBank/DDBJ databases">
        <authorList>
            <person name="Tran Van P."/>
        </authorList>
    </citation>
    <scope>NUCLEOTIDE SEQUENCE</scope>
</reference>
<comment type="function">
    <text evidence="4">PPIases accelerate the folding of proteins. It catalyzes the cis-trans isomerization of proline imidic peptide bonds in oligopeptides.</text>
</comment>
<comment type="similarity">
    <text evidence="4">Belongs to the cyclophilin-type PPIase family.</text>
</comment>
<dbReference type="EMBL" id="CAJPVJ010001078">
    <property type="protein sequence ID" value="CAG2164014.1"/>
    <property type="molecule type" value="Genomic_DNA"/>
</dbReference>
<keyword evidence="3 4" id="KW-0413">Isomerase</keyword>
<dbReference type="SUPFAM" id="SSF50891">
    <property type="entry name" value="Cyclophilin-like"/>
    <property type="match status" value="1"/>
</dbReference>
<evidence type="ECO:0000256" key="5">
    <source>
        <dbReference type="SAM" id="Phobius"/>
    </source>
</evidence>
<dbReference type="PROSITE" id="PS50072">
    <property type="entry name" value="CSA_PPIASE_2"/>
    <property type="match status" value="1"/>
</dbReference>
<sequence length="227" mass="25019">MCIRRVCELLKTKNKKTIVVISVVLAMVLIKLSVLAFAFIFFAQSEGREVEVTHEVVFDIRVGNKNVGSVVLALFGKLTPRTVKNFISLADPKGFKGMSYRGSKFHRVIPNFMIQGGDITSGDGRGSVSIYGDRFPDENFDLKHTEAGLLSMANAGKDTNGSQFFITVVATPWLDGKHTVFGKVVEGMDVVRQIENTRTVDDKPVNDVVIVATRVHEVSKILNMNGQ</sequence>
<name>A0A7R9QE16_9ACAR</name>
<dbReference type="InterPro" id="IPR020892">
    <property type="entry name" value="Cyclophilin-type_PPIase_CS"/>
</dbReference>
<gene>
    <name evidence="7" type="ORF">ONB1V03_LOCUS3574</name>
</gene>
<evidence type="ECO:0000313" key="8">
    <source>
        <dbReference type="Proteomes" id="UP000728032"/>
    </source>
</evidence>
<keyword evidence="5" id="KW-1133">Transmembrane helix</keyword>
<evidence type="ECO:0000313" key="7">
    <source>
        <dbReference type="EMBL" id="CAD7642403.1"/>
    </source>
</evidence>
<dbReference type="EMBL" id="OC915903">
    <property type="protein sequence ID" value="CAD7642403.1"/>
    <property type="molecule type" value="Genomic_DNA"/>
</dbReference>
<dbReference type="InterPro" id="IPR002130">
    <property type="entry name" value="Cyclophilin-type_PPIase_dom"/>
</dbReference>
<dbReference type="OrthoDB" id="10064525at2759"/>
<dbReference type="GO" id="GO:0003755">
    <property type="term" value="F:peptidyl-prolyl cis-trans isomerase activity"/>
    <property type="evidence" value="ECO:0007669"/>
    <property type="project" value="UniProtKB-UniRule"/>
</dbReference>
<keyword evidence="8" id="KW-1185">Reference proteome</keyword>
<dbReference type="EC" id="5.2.1.8" evidence="4"/>
<keyword evidence="5" id="KW-0812">Transmembrane</keyword>
<organism evidence="7">
    <name type="scientific">Oppiella nova</name>
    <dbReference type="NCBI Taxonomy" id="334625"/>
    <lineage>
        <taxon>Eukaryota</taxon>
        <taxon>Metazoa</taxon>
        <taxon>Ecdysozoa</taxon>
        <taxon>Arthropoda</taxon>
        <taxon>Chelicerata</taxon>
        <taxon>Arachnida</taxon>
        <taxon>Acari</taxon>
        <taxon>Acariformes</taxon>
        <taxon>Sarcoptiformes</taxon>
        <taxon>Oribatida</taxon>
        <taxon>Brachypylina</taxon>
        <taxon>Oppioidea</taxon>
        <taxon>Oppiidae</taxon>
        <taxon>Oppiella</taxon>
    </lineage>
</organism>
<dbReference type="GO" id="GO:0006457">
    <property type="term" value="P:protein folding"/>
    <property type="evidence" value="ECO:0007669"/>
    <property type="project" value="InterPro"/>
</dbReference>
<feature type="transmembrane region" description="Helical" evidence="5">
    <location>
        <begin position="20"/>
        <end position="43"/>
    </location>
</feature>
<proteinExistence type="inferred from homology"/>
<evidence type="ECO:0000256" key="1">
    <source>
        <dbReference type="ARBA" id="ARBA00000971"/>
    </source>
</evidence>
<dbReference type="PANTHER" id="PTHR11071:SF561">
    <property type="entry name" value="PEPTIDYL-PROLYL CIS-TRANS ISOMERASE D-RELATED"/>
    <property type="match status" value="1"/>
</dbReference>
<feature type="domain" description="PPIase cyclophilin-type" evidence="6">
    <location>
        <begin position="57"/>
        <end position="215"/>
    </location>
</feature>
<dbReference type="AlphaFoldDB" id="A0A7R9QE16"/>
<dbReference type="Proteomes" id="UP000728032">
    <property type="component" value="Unassembled WGS sequence"/>
</dbReference>
<dbReference type="PRINTS" id="PR00153">
    <property type="entry name" value="CSAPPISMRASE"/>
</dbReference>
<dbReference type="FunFam" id="2.40.100.10:FF:000001">
    <property type="entry name" value="Peptidyl-prolyl cis-trans isomerase"/>
    <property type="match status" value="1"/>
</dbReference>
<comment type="catalytic activity">
    <reaction evidence="1 4">
        <text>[protein]-peptidylproline (omega=180) = [protein]-peptidylproline (omega=0)</text>
        <dbReference type="Rhea" id="RHEA:16237"/>
        <dbReference type="Rhea" id="RHEA-COMP:10747"/>
        <dbReference type="Rhea" id="RHEA-COMP:10748"/>
        <dbReference type="ChEBI" id="CHEBI:83833"/>
        <dbReference type="ChEBI" id="CHEBI:83834"/>
        <dbReference type="EC" id="5.2.1.8"/>
    </reaction>
</comment>